<feature type="domain" description="Glycoside hydrolase family 3 C-terminal" evidence="5">
    <location>
        <begin position="417"/>
        <end position="626"/>
    </location>
</feature>
<dbReference type="GO" id="GO:0009251">
    <property type="term" value="P:glucan catabolic process"/>
    <property type="evidence" value="ECO:0000318"/>
    <property type="project" value="GO_Central"/>
</dbReference>
<dbReference type="PANTHER" id="PTHR30620">
    <property type="entry name" value="PERIPLASMIC BETA-GLUCOSIDASE-RELATED"/>
    <property type="match status" value="1"/>
</dbReference>
<evidence type="ECO:0000256" key="2">
    <source>
        <dbReference type="ARBA" id="ARBA00023295"/>
    </source>
</evidence>
<feature type="domain" description="Glycoside hydrolase family 3 N-terminal" evidence="4">
    <location>
        <begin position="52"/>
        <end position="380"/>
    </location>
</feature>
<dbReference type="EMBL" id="CM007656">
    <property type="protein sequence ID" value="ONI01637.1"/>
    <property type="molecule type" value="Genomic_DNA"/>
</dbReference>
<dbReference type="SUPFAM" id="SSF52279">
    <property type="entry name" value="Beta-D-glucan exohydrolase, C-terminal domain"/>
    <property type="match status" value="1"/>
</dbReference>
<evidence type="ECO:0000259" key="4">
    <source>
        <dbReference type="Pfam" id="PF00933"/>
    </source>
</evidence>
<dbReference type="OrthoDB" id="47059at2759"/>
<evidence type="ECO:0000313" key="6">
    <source>
        <dbReference type="EMBL" id="ONI01637.1"/>
    </source>
</evidence>
<dbReference type="PRINTS" id="PR00133">
    <property type="entry name" value="GLHYDRLASE3"/>
</dbReference>
<sequence length="632" mass="69124">MPRTSSSVLLVGLLCLCCWEAMITKVEAEYMAYKDPNKPINIRIKDLMDRMTLAEKIGQMTQLDRQNVTAEIMRDYSIGSLLSGGGSVPRLRANPQDWINMVNDFQNGSLSTRLGIPMIYGIDAVHGHNNVYKATIFPHNVGLGATRDPELVKKIGAATALELRATGITYAFAPCIAVCRDPRWGRCYESYSEDPEIVKQMTDIILGLQGDIPAGSRKGVPYVGGKDKVVACAKHFVGDGGTIKGINENNTVIDMHGLMSIHMPAYYHSIIKGVSTIMVSYSSWNGKKMHANHELVTRFLKDTLKFKGFVISDWQGIDKISYPLHSDYPNSVLVGIQAGIDMVMVPYNYTEFIGIVTDHVNNKRIPISRIDDAVRRILRVKFMMGLFENPLADQSFVDQLGSQAHRDLAREAVRKSLVLLKNGENADTPVLPLPKKASRILVAGTHANNLGYQCGGWSLTWQGVSGNNYTAGTTILGAIASAVNETTDIVFSINPDPNFVTASNFDYAVVAVGEVPYAETRGDSLNLTIPEPGPSIITNVCGAVKCVVIVVSGRPVVIEPYLSSIDALVAAWLPGTEGQGISDVLFGDYGFSGKLPRTWFKTVDQLPMNVGDRHYDPLFPFGFGLTTDPLDQ</sequence>
<organism evidence="6 7">
    <name type="scientific">Prunus persica</name>
    <name type="common">Peach</name>
    <name type="synonym">Amygdalus persica</name>
    <dbReference type="NCBI Taxonomy" id="3760"/>
    <lineage>
        <taxon>Eukaryota</taxon>
        <taxon>Viridiplantae</taxon>
        <taxon>Streptophyta</taxon>
        <taxon>Embryophyta</taxon>
        <taxon>Tracheophyta</taxon>
        <taxon>Spermatophyta</taxon>
        <taxon>Magnoliopsida</taxon>
        <taxon>eudicotyledons</taxon>
        <taxon>Gunneridae</taxon>
        <taxon>Pentapetalae</taxon>
        <taxon>rosids</taxon>
        <taxon>fabids</taxon>
        <taxon>Rosales</taxon>
        <taxon>Rosaceae</taxon>
        <taxon>Amygdaloideae</taxon>
        <taxon>Amygdaleae</taxon>
        <taxon>Prunus</taxon>
    </lineage>
</organism>
<feature type="chain" id="PRO_5011992986" description="Beta-glucosidase" evidence="3">
    <location>
        <begin position="29"/>
        <end position="632"/>
    </location>
</feature>
<evidence type="ECO:0008006" key="8">
    <source>
        <dbReference type="Google" id="ProtNLM"/>
    </source>
</evidence>
<dbReference type="STRING" id="3760.A0A251NQP2"/>
<keyword evidence="3" id="KW-0732">Signal</keyword>
<evidence type="ECO:0000259" key="5">
    <source>
        <dbReference type="Pfam" id="PF01915"/>
    </source>
</evidence>
<accession>A0A251NQP2</accession>
<evidence type="ECO:0000256" key="1">
    <source>
        <dbReference type="ARBA" id="ARBA00022801"/>
    </source>
</evidence>
<dbReference type="InterPro" id="IPR001764">
    <property type="entry name" value="Glyco_hydro_3_N"/>
</dbReference>
<protein>
    <recommendedName>
        <fullName evidence="8">Beta-glucosidase</fullName>
    </recommendedName>
</protein>
<dbReference type="eggNOG" id="ENOG502QQ55">
    <property type="taxonomic scope" value="Eukaryota"/>
</dbReference>
<dbReference type="SUPFAM" id="SSF51445">
    <property type="entry name" value="(Trans)glycosidases"/>
    <property type="match status" value="1"/>
</dbReference>
<dbReference type="InterPro" id="IPR036962">
    <property type="entry name" value="Glyco_hydro_3_N_sf"/>
</dbReference>
<dbReference type="AlphaFoldDB" id="A0A251NQP2"/>
<dbReference type="InterPro" id="IPR036881">
    <property type="entry name" value="Glyco_hydro_3_C_sf"/>
</dbReference>
<name>A0A251NQP2_PRUPE</name>
<evidence type="ECO:0000313" key="7">
    <source>
        <dbReference type="Proteomes" id="UP000006882"/>
    </source>
</evidence>
<dbReference type="InterPro" id="IPR051915">
    <property type="entry name" value="Cellulose_Degrad_GH3"/>
</dbReference>
<dbReference type="InterPro" id="IPR017853">
    <property type="entry name" value="GH"/>
</dbReference>
<dbReference type="Gene3D" id="3.20.20.300">
    <property type="entry name" value="Glycoside hydrolase, family 3, N-terminal domain"/>
    <property type="match status" value="1"/>
</dbReference>
<dbReference type="Pfam" id="PF01915">
    <property type="entry name" value="Glyco_hydro_3_C"/>
    <property type="match status" value="1"/>
</dbReference>
<dbReference type="FunFam" id="3.20.20.300:FF:000003">
    <property type="entry name" value="Beta-D-glucan exohydrolase isoenzyme ExoI"/>
    <property type="match status" value="1"/>
</dbReference>
<dbReference type="FunFam" id="3.40.50.1700:FF:000002">
    <property type="entry name" value="Glycosyl hydrolase family protein"/>
    <property type="match status" value="1"/>
</dbReference>
<dbReference type="PANTHER" id="PTHR30620:SF77">
    <property type="entry name" value="LYSOSOMAL BETA GLUCOSIDASE-LIKE"/>
    <property type="match status" value="1"/>
</dbReference>
<dbReference type="Pfam" id="PF00933">
    <property type="entry name" value="Glyco_hydro_3"/>
    <property type="match status" value="1"/>
</dbReference>
<gene>
    <name evidence="6" type="ORF">PRUPE_6G150200</name>
</gene>
<dbReference type="Gramene" id="ONI01637">
    <property type="protein sequence ID" value="ONI01637"/>
    <property type="gene ID" value="PRUPE_6G150200"/>
</dbReference>
<dbReference type="InterPro" id="IPR002772">
    <property type="entry name" value="Glyco_hydro_3_C"/>
</dbReference>
<dbReference type="GO" id="GO:0008422">
    <property type="term" value="F:beta-glucosidase activity"/>
    <property type="evidence" value="ECO:0000318"/>
    <property type="project" value="GO_Central"/>
</dbReference>
<evidence type="ECO:0000256" key="3">
    <source>
        <dbReference type="SAM" id="SignalP"/>
    </source>
</evidence>
<dbReference type="SMR" id="A0A251NQP2"/>
<feature type="signal peptide" evidence="3">
    <location>
        <begin position="1"/>
        <end position="28"/>
    </location>
</feature>
<dbReference type="Gene3D" id="3.40.50.1700">
    <property type="entry name" value="Glycoside hydrolase family 3 C-terminal domain"/>
    <property type="match status" value="1"/>
</dbReference>
<proteinExistence type="predicted"/>
<dbReference type="Proteomes" id="UP000006882">
    <property type="component" value="Chromosome G6"/>
</dbReference>
<keyword evidence="7" id="KW-1185">Reference proteome</keyword>
<keyword evidence="2" id="KW-0326">Glycosidase</keyword>
<reference evidence="6 7" key="1">
    <citation type="journal article" date="2013" name="Nat. Genet.">
        <title>The high-quality draft genome of peach (Prunus persica) identifies unique patterns of genetic diversity, domestication and genome evolution.</title>
        <authorList>
            <consortium name="International Peach Genome Initiative"/>
            <person name="Verde I."/>
            <person name="Abbott A.G."/>
            <person name="Scalabrin S."/>
            <person name="Jung S."/>
            <person name="Shu S."/>
            <person name="Marroni F."/>
            <person name="Zhebentyayeva T."/>
            <person name="Dettori M.T."/>
            <person name="Grimwood J."/>
            <person name="Cattonaro F."/>
            <person name="Zuccolo A."/>
            <person name="Rossini L."/>
            <person name="Jenkins J."/>
            <person name="Vendramin E."/>
            <person name="Meisel L.A."/>
            <person name="Decroocq V."/>
            <person name="Sosinski B."/>
            <person name="Prochnik S."/>
            <person name="Mitros T."/>
            <person name="Policriti A."/>
            <person name="Cipriani G."/>
            <person name="Dondini L."/>
            <person name="Ficklin S."/>
            <person name="Goodstein D.M."/>
            <person name="Xuan P."/>
            <person name="Del Fabbro C."/>
            <person name="Aramini V."/>
            <person name="Copetti D."/>
            <person name="Gonzalez S."/>
            <person name="Horner D.S."/>
            <person name="Falchi R."/>
            <person name="Lucas S."/>
            <person name="Mica E."/>
            <person name="Maldonado J."/>
            <person name="Lazzari B."/>
            <person name="Bielenberg D."/>
            <person name="Pirona R."/>
            <person name="Miculan M."/>
            <person name="Barakat A."/>
            <person name="Testolin R."/>
            <person name="Stella A."/>
            <person name="Tartarini S."/>
            <person name="Tonutti P."/>
            <person name="Arus P."/>
            <person name="Orellana A."/>
            <person name="Wells C."/>
            <person name="Main D."/>
            <person name="Vizzotto G."/>
            <person name="Silva H."/>
            <person name="Salamini F."/>
            <person name="Schmutz J."/>
            <person name="Morgante M."/>
            <person name="Rokhsar D.S."/>
        </authorList>
    </citation>
    <scope>NUCLEOTIDE SEQUENCE [LARGE SCALE GENOMIC DNA]</scope>
    <source>
        <strain evidence="7">cv. Nemared</strain>
    </source>
</reference>
<keyword evidence="1" id="KW-0378">Hydrolase</keyword>